<comment type="caution">
    <text evidence="2">The sequence shown here is derived from an EMBL/GenBank/DDBJ whole genome shotgun (WGS) entry which is preliminary data.</text>
</comment>
<dbReference type="Proteomes" id="UP000554054">
    <property type="component" value="Unassembled WGS sequence"/>
</dbReference>
<evidence type="ECO:0000313" key="3">
    <source>
        <dbReference type="Proteomes" id="UP000554054"/>
    </source>
</evidence>
<dbReference type="PANTHER" id="PTHR30543:SF21">
    <property type="entry name" value="NAD(P)H-DEPENDENT FMN REDUCTASE LOT6"/>
    <property type="match status" value="1"/>
</dbReference>
<dbReference type="SUPFAM" id="SSF52218">
    <property type="entry name" value="Flavoproteins"/>
    <property type="match status" value="1"/>
</dbReference>
<proteinExistence type="predicted"/>
<dbReference type="InterPro" id="IPR005025">
    <property type="entry name" value="FMN_Rdtase-like_dom"/>
</dbReference>
<dbReference type="Pfam" id="PF03358">
    <property type="entry name" value="FMN_red"/>
    <property type="match status" value="1"/>
</dbReference>
<protein>
    <submittedName>
        <fullName evidence="2">NAD(P)H-dependent FMN reductase</fullName>
    </submittedName>
</protein>
<evidence type="ECO:0000259" key="1">
    <source>
        <dbReference type="Pfam" id="PF03358"/>
    </source>
</evidence>
<evidence type="ECO:0000313" key="2">
    <source>
        <dbReference type="EMBL" id="NYF98607.1"/>
    </source>
</evidence>
<dbReference type="Gene3D" id="3.40.50.360">
    <property type="match status" value="1"/>
</dbReference>
<name>A0A852VNI4_9MICO</name>
<dbReference type="EMBL" id="JACCAE010000001">
    <property type="protein sequence ID" value="NYF98607.1"/>
    <property type="molecule type" value="Genomic_DNA"/>
</dbReference>
<dbReference type="InterPro" id="IPR050712">
    <property type="entry name" value="NAD(P)H-dep_reductase"/>
</dbReference>
<keyword evidence="3" id="KW-1185">Reference proteome</keyword>
<dbReference type="PANTHER" id="PTHR30543">
    <property type="entry name" value="CHROMATE REDUCTASE"/>
    <property type="match status" value="1"/>
</dbReference>
<organism evidence="2 3">
    <name type="scientific">Janibacter cremeus</name>
    <dbReference type="NCBI Taxonomy" id="1285192"/>
    <lineage>
        <taxon>Bacteria</taxon>
        <taxon>Bacillati</taxon>
        <taxon>Actinomycetota</taxon>
        <taxon>Actinomycetes</taxon>
        <taxon>Micrococcales</taxon>
        <taxon>Intrasporangiaceae</taxon>
        <taxon>Janibacter</taxon>
    </lineage>
</organism>
<dbReference type="GO" id="GO:0016491">
    <property type="term" value="F:oxidoreductase activity"/>
    <property type="evidence" value="ECO:0007669"/>
    <property type="project" value="InterPro"/>
</dbReference>
<feature type="domain" description="NADPH-dependent FMN reductase-like" evidence="1">
    <location>
        <begin position="1"/>
        <end position="149"/>
    </location>
</feature>
<dbReference type="GO" id="GO:0010181">
    <property type="term" value="F:FMN binding"/>
    <property type="evidence" value="ECO:0007669"/>
    <property type="project" value="TreeGrafter"/>
</dbReference>
<dbReference type="RefSeq" id="WP_185991396.1">
    <property type="nucleotide sequence ID" value="NZ_JACCAE010000001.1"/>
</dbReference>
<sequence>MNVVTLVGSLRADSTNRQLALNAIDHLPEGSTAPIFDRVAELPHYSEDIDVEGHVPAVAEELRSAITDADALIVVTPEYNGTLSSVMKNAIDWASRPYGMACIKDTPAIVLAASASARAAQWARADAVRTLQVAGARVVEDTLGVGSSHEAFVEGKLIDPEADATLRTLVCRLVPAPVPAV</sequence>
<dbReference type="AlphaFoldDB" id="A0A852VNI4"/>
<accession>A0A852VNI4</accession>
<reference evidence="2 3" key="1">
    <citation type="submission" date="2020-07" db="EMBL/GenBank/DDBJ databases">
        <title>Sequencing the genomes of 1000 actinobacteria strains.</title>
        <authorList>
            <person name="Klenk H.-P."/>
        </authorList>
    </citation>
    <scope>NUCLEOTIDE SEQUENCE [LARGE SCALE GENOMIC DNA]</scope>
    <source>
        <strain evidence="2 3">DSM 26154</strain>
    </source>
</reference>
<gene>
    <name evidence="2" type="ORF">BJY20_001999</name>
</gene>
<dbReference type="InterPro" id="IPR029039">
    <property type="entry name" value="Flavoprotein-like_sf"/>
</dbReference>
<dbReference type="GO" id="GO:0005829">
    <property type="term" value="C:cytosol"/>
    <property type="evidence" value="ECO:0007669"/>
    <property type="project" value="TreeGrafter"/>
</dbReference>